<dbReference type="AlphaFoldDB" id="A0A382HR97"/>
<name>A0A382HR97_9ZZZZ</name>
<reference evidence="1" key="1">
    <citation type="submission" date="2018-05" db="EMBL/GenBank/DDBJ databases">
        <authorList>
            <person name="Lanie J.A."/>
            <person name="Ng W.-L."/>
            <person name="Kazmierczak K.M."/>
            <person name="Andrzejewski T.M."/>
            <person name="Davidsen T.M."/>
            <person name="Wayne K.J."/>
            <person name="Tettelin H."/>
            <person name="Glass J.I."/>
            <person name="Rusch D."/>
            <person name="Podicherti R."/>
            <person name="Tsui H.-C.T."/>
            <person name="Winkler M.E."/>
        </authorList>
    </citation>
    <scope>NUCLEOTIDE SEQUENCE</scope>
</reference>
<gene>
    <name evidence="1" type="ORF">METZ01_LOCUS242419</name>
</gene>
<proteinExistence type="predicted"/>
<sequence length="23" mass="2598">MPSDVALTQQNLGIMYGYDRDIP</sequence>
<accession>A0A382HR97</accession>
<protein>
    <submittedName>
        <fullName evidence="1">Uncharacterized protein</fullName>
    </submittedName>
</protein>
<organism evidence="1">
    <name type="scientific">marine metagenome</name>
    <dbReference type="NCBI Taxonomy" id="408172"/>
    <lineage>
        <taxon>unclassified sequences</taxon>
        <taxon>metagenomes</taxon>
        <taxon>ecological metagenomes</taxon>
    </lineage>
</organism>
<evidence type="ECO:0000313" key="1">
    <source>
        <dbReference type="EMBL" id="SVB89565.1"/>
    </source>
</evidence>
<dbReference type="EMBL" id="UINC01062700">
    <property type="protein sequence ID" value="SVB89565.1"/>
    <property type="molecule type" value="Genomic_DNA"/>
</dbReference>